<accession>A0A6M8UC97</accession>
<sequence>MLNITLDFRHIANVDDFYRQLAEQARWRAGFGANLDALWDALTGDLALPARIRLKHWRQHPHPEQFTALVGVLREAEEELDGALTIRIDH</sequence>
<dbReference type="Pfam" id="PF01337">
    <property type="entry name" value="Barstar"/>
    <property type="match status" value="1"/>
</dbReference>
<reference evidence="3 4" key="1">
    <citation type="submission" date="2020-06" db="EMBL/GenBank/DDBJ databases">
        <title>Genome sequence of Paramixta manurensis strain PD-1.</title>
        <authorList>
            <person name="Lee C.W."/>
            <person name="Kim J."/>
        </authorList>
    </citation>
    <scope>NUCLEOTIDE SEQUENCE [LARGE SCALE GENOMIC DNA]</scope>
    <source>
        <strain evidence="3 4">PD-1</strain>
    </source>
</reference>
<evidence type="ECO:0000259" key="2">
    <source>
        <dbReference type="Pfam" id="PF01337"/>
    </source>
</evidence>
<feature type="domain" description="Barstar (barnase inhibitor)" evidence="2">
    <location>
        <begin position="2"/>
        <end position="81"/>
    </location>
</feature>
<protein>
    <submittedName>
        <fullName evidence="3">Ribonuclease inhibitor</fullName>
    </submittedName>
</protein>
<comment type="similarity">
    <text evidence="1">Belongs to the barstar family.</text>
</comment>
<proteinExistence type="inferred from homology"/>
<dbReference type="EMBL" id="CP054212">
    <property type="protein sequence ID" value="QKJ87174.1"/>
    <property type="molecule type" value="Genomic_DNA"/>
</dbReference>
<gene>
    <name evidence="3" type="ORF">PMPD1_2229</name>
</gene>
<evidence type="ECO:0000313" key="4">
    <source>
        <dbReference type="Proteomes" id="UP000505325"/>
    </source>
</evidence>
<dbReference type="KEGG" id="pmak:PMPD1_2229"/>
<keyword evidence="4" id="KW-1185">Reference proteome</keyword>
<dbReference type="Proteomes" id="UP000505325">
    <property type="component" value="Chromosome"/>
</dbReference>
<dbReference type="InterPro" id="IPR000468">
    <property type="entry name" value="Barstar"/>
</dbReference>
<dbReference type="RefSeq" id="WP_173634135.1">
    <property type="nucleotide sequence ID" value="NZ_CP054212.1"/>
</dbReference>
<organism evidence="3 4">
    <name type="scientific">Paramixta manurensis</name>
    <dbReference type="NCBI Taxonomy" id="2740817"/>
    <lineage>
        <taxon>Bacteria</taxon>
        <taxon>Pseudomonadati</taxon>
        <taxon>Pseudomonadota</taxon>
        <taxon>Gammaproteobacteria</taxon>
        <taxon>Enterobacterales</taxon>
        <taxon>Erwiniaceae</taxon>
        <taxon>Paramixta</taxon>
    </lineage>
</organism>
<dbReference type="SUPFAM" id="SSF52038">
    <property type="entry name" value="Barstar-related"/>
    <property type="match status" value="1"/>
</dbReference>
<name>A0A6M8UC97_9GAMM</name>
<dbReference type="Gene3D" id="3.30.370.10">
    <property type="entry name" value="Barstar-like"/>
    <property type="match status" value="1"/>
</dbReference>
<evidence type="ECO:0000313" key="3">
    <source>
        <dbReference type="EMBL" id="QKJ87174.1"/>
    </source>
</evidence>
<evidence type="ECO:0000256" key="1">
    <source>
        <dbReference type="ARBA" id="ARBA00006845"/>
    </source>
</evidence>
<dbReference type="InterPro" id="IPR035905">
    <property type="entry name" value="Barstar-like_sf"/>
</dbReference>
<dbReference type="AlphaFoldDB" id="A0A6M8UC97"/>